<feature type="signal peptide" evidence="1">
    <location>
        <begin position="1"/>
        <end position="30"/>
    </location>
</feature>
<dbReference type="InterPro" id="IPR009273">
    <property type="entry name" value="DUF930"/>
</dbReference>
<dbReference type="Proteomes" id="UP001202867">
    <property type="component" value="Unassembled WGS sequence"/>
</dbReference>
<name>A0ABT0DMC2_9HYPH</name>
<reference evidence="3" key="2">
    <citation type="submission" date="2023-07" db="EMBL/GenBank/DDBJ databases">
        <title>Ancylobacter moscoviensis sp. nov., facultatively methylotrophic bacteria from activated sludge and the reclassification of Starkeya novella (Starkey 1934) Kelly et al. 2000 as Ancylobacter novellus comb. nov., Starkeya koreensis Im et al. 2006 as Ancylobacter koreensis comb.nov., Angulomicrobium tetraedrale Vasil'eva et al. 1986 as Ancylobacter tetraedralis comb. nov., Angulomicrobium amanitiforme Fritz et al. 2004 as Ancylobacter amanitiformis comb. nov. and Methylorhabdus multivorans Doronina et al. 1996 as Ancylobacter multivorans comb. nov. and emended description of the genus Ancylobacter.</title>
        <authorList>
            <person name="Doronina N."/>
            <person name="Chemodurova A."/>
            <person name="Grouzdev D."/>
            <person name="Koziaeva V."/>
            <person name="Shi W."/>
            <person name="Wu L."/>
            <person name="Kaparullina E."/>
        </authorList>
    </citation>
    <scope>NUCLEOTIDE SEQUENCE [LARGE SCALE GENOMIC DNA]</scope>
    <source>
        <strain evidence="3">Jip08</strain>
    </source>
</reference>
<sequence>MTLASSTALRAALAALGLSALVLPAGAAHARSNDEVMMKLEPSERIEQRCNSRAMGEVGRDNKGMHPDELVAYAYRDPVIKGWKIKASGAAIRSGNTWYHIAYECETQNEGMDVKSFSYKLGAAIPNEEWGAHYLVGQ</sequence>
<accession>A0ABT0DMC2</accession>
<gene>
    <name evidence="2" type="ORF">MWN33_09560</name>
</gene>
<organism evidence="2 3">
    <name type="scientific">Ancylobacter koreensis</name>
    <dbReference type="NCBI Taxonomy" id="266121"/>
    <lineage>
        <taxon>Bacteria</taxon>
        <taxon>Pseudomonadati</taxon>
        <taxon>Pseudomonadota</taxon>
        <taxon>Alphaproteobacteria</taxon>
        <taxon>Hyphomicrobiales</taxon>
        <taxon>Xanthobacteraceae</taxon>
        <taxon>Ancylobacter</taxon>
    </lineage>
</organism>
<dbReference type="EMBL" id="JALKCG010000002">
    <property type="protein sequence ID" value="MCK0208277.1"/>
    <property type="molecule type" value="Genomic_DNA"/>
</dbReference>
<keyword evidence="3" id="KW-1185">Reference proteome</keyword>
<feature type="chain" id="PRO_5045207983" evidence="1">
    <location>
        <begin position="31"/>
        <end position="138"/>
    </location>
</feature>
<protein>
    <submittedName>
        <fullName evidence="2">DUF930 domain-containing protein</fullName>
    </submittedName>
</protein>
<evidence type="ECO:0000313" key="2">
    <source>
        <dbReference type="EMBL" id="MCK0208277.1"/>
    </source>
</evidence>
<proteinExistence type="predicted"/>
<dbReference type="RefSeq" id="WP_247200253.1">
    <property type="nucleotide sequence ID" value="NZ_JALKCG010000002.1"/>
</dbReference>
<keyword evidence="1" id="KW-0732">Signal</keyword>
<evidence type="ECO:0000256" key="1">
    <source>
        <dbReference type="SAM" id="SignalP"/>
    </source>
</evidence>
<dbReference type="Pfam" id="PF06059">
    <property type="entry name" value="DUF930"/>
    <property type="match status" value="1"/>
</dbReference>
<reference evidence="2 3" key="1">
    <citation type="submission" date="2022-04" db="EMBL/GenBank/DDBJ databases">
        <authorList>
            <person name="Grouzdev D.S."/>
            <person name="Pantiukh K.S."/>
            <person name="Krutkina M.S."/>
        </authorList>
    </citation>
    <scope>NUCLEOTIDE SEQUENCE [LARGE SCALE GENOMIC DNA]</scope>
    <source>
        <strain evidence="2 3">Jip08</strain>
    </source>
</reference>
<evidence type="ECO:0000313" key="3">
    <source>
        <dbReference type="Proteomes" id="UP001202867"/>
    </source>
</evidence>
<comment type="caution">
    <text evidence="2">The sequence shown here is derived from an EMBL/GenBank/DDBJ whole genome shotgun (WGS) entry which is preliminary data.</text>
</comment>